<evidence type="ECO:0000256" key="2">
    <source>
        <dbReference type="ARBA" id="ARBA00005062"/>
    </source>
</evidence>
<dbReference type="InterPro" id="IPR022697">
    <property type="entry name" value="HDH_short"/>
</dbReference>
<dbReference type="GO" id="GO:0004412">
    <property type="term" value="F:homoserine dehydrogenase activity"/>
    <property type="evidence" value="ECO:0007669"/>
    <property type="project" value="UniProtKB-EC"/>
</dbReference>
<keyword evidence="9" id="KW-0915">Sodium</keyword>
<keyword evidence="13" id="KW-0521">NADP</keyword>
<dbReference type="Pfam" id="PF03447">
    <property type="entry name" value="NAD_binding_3"/>
    <property type="match status" value="1"/>
</dbReference>
<feature type="domain" description="Aspartate/homoserine dehydrogenase NAD-binding" evidence="15">
    <location>
        <begin position="10"/>
        <end position="152"/>
    </location>
</feature>
<keyword evidence="6" id="KW-0028">Amino-acid biosynthesis</keyword>
<evidence type="ECO:0000256" key="7">
    <source>
        <dbReference type="ARBA" id="ARBA00022697"/>
    </source>
</evidence>
<keyword evidence="7" id="KW-0791">Threonine biosynthesis</keyword>
<dbReference type="Gene3D" id="3.40.50.720">
    <property type="entry name" value="NAD(P)-binding Rossmann-like Domain"/>
    <property type="match status" value="1"/>
</dbReference>
<dbReference type="NCBIfam" id="NF004976">
    <property type="entry name" value="PRK06349.1"/>
    <property type="match status" value="1"/>
</dbReference>
<feature type="binding site" evidence="13">
    <location>
        <position position="212"/>
    </location>
    <ligand>
        <name>L-homoserine</name>
        <dbReference type="ChEBI" id="CHEBI:57476"/>
    </ligand>
</feature>
<proteinExistence type="inferred from homology"/>
<dbReference type="PIRSF" id="PIRSF036497">
    <property type="entry name" value="HDH_short"/>
    <property type="match status" value="1"/>
</dbReference>
<dbReference type="Gene3D" id="3.30.360.10">
    <property type="entry name" value="Dihydrodipicolinate Reductase, domain 2"/>
    <property type="match status" value="1"/>
</dbReference>
<sequence>MKTLKIAMVGFGNAGKALARIILDKQKELSGTLEWELKIVAITTGSRGNLVDEKGIDLNRALQDLERQGSFDRQWEAYREWSTMEIIERVDYDVLIEISPLNIFTGQPAIEHINTAFGRRKHVITANKGPIAWAYHELISMAEKQRVHFFHETTVMDGTPVFNLVDETLPMCRVTGIKGILNTTTNFILEEMAEGKSFEDAVEEGKRRGFVEADPSMDIEGWDAAAKTAALLNVLMHANITPRDIQRKGIEDITHEDILRAQREGKVIKLICQGRVENGQVVGVVKPMEISKDHVFASVTGTSSILSIKTDLMGELTIIEHDPEIEQTGYGLFSDLLRLIRKL</sequence>
<protein>
    <recommendedName>
        <fullName evidence="5">Homoserine dehydrogenase</fullName>
        <ecNumber evidence="4">1.1.1.3</ecNumber>
    </recommendedName>
</protein>
<dbReference type="EMBL" id="JACHEN010000002">
    <property type="protein sequence ID" value="MBB6214400.1"/>
    <property type="molecule type" value="Genomic_DNA"/>
</dbReference>
<dbReference type="UniPathway" id="UPA00050">
    <property type="reaction ID" value="UER00063"/>
</dbReference>
<comment type="catalytic activity">
    <reaction evidence="11">
        <text>L-homoserine + NADP(+) = L-aspartate 4-semialdehyde + NADPH + H(+)</text>
        <dbReference type="Rhea" id="RHEA:15761"/>
        <dbReference type="ChEBI" id="CHEBI:15378"/>
        <dbReference type="ChEBI" id="CHEBI:57476"/>
        <dbReference type="ChEBI" id="CHEBI:57783"/>
        <dbReference type="ChEBI" id="CHEBI:58349"/>
        <dbReference type="ChEBI" id="CHEBI:537519"/>
        <dbReference type="EC" id="1.1.1.3"/>
    </reaction>
    <physiologicalReaction direction="right-to-left" evidence="11">
        <dbReference type="Rhea" id="RHEA:15763"/>
    </physiologicalReaction>
</comment>
<dbReference type="InterPro" id="IPR036291">
    <property type="entry name" value="NAD(P)-bd_dom_sf"/>
</dbReference>
<organism evidence="16 17">
    <name type="scientific">Anaerosolibacter carboniphilus</name>
    <dbReference type="NCBI Taxonomy" id="1417629"/>
    <lineage>
        <taxon>Bacteria</taxon>
        <taxon>Bacillati</taxon>
        <taxon>Bacillota</taxon>
        <taxon>Clostridia</taxon>
        <taxon>Peptostreptococcales</taxon>
        <taxon>Thermotaleaceae</taxon>
        <taxon>Anaerosolibacter</taxon>
    </lineage>
</organism>
<dbReference type="FunFam" id="3.30.360.10:FF:000005">
    <property type="entry name" value="Homoserine dehydrogenase"/>
    <property type="match status" value="1"/>
</dbReference>
<feature type="binding site" evidence="13">
    <location>
        <begin position="10"/>
        <end position="15"/>
    </location>
    <ligand>
        <name>NADP(+)</name>
        <dbReference type="ChEBI" id="CHEBI:58349"/>
    </ligand>
</feature>
<comment type="caution">
    <text evidence="16">The sequence shown here is derived from an EMBL/GenBank/DDBJ whole genome shotgun (WGS) entry which is preliminary data.</text>
</comment>
<evidence type="ECO:0000256" key="9">
    <source>
        <dbReference type="ARBA" id="ARBA00023053"/>
    </source>
</evidence>
<evidence type="ECO:0000256" key="1">
    <source>
        <dbReference type="ARBA" id="ARBA00005056"/>
    </source>
</evidence>
<feature type="domain" description="Homoserine dehydrogenase catalytic" evidence="14">
    <location>
        <begin position="160"/>
        <end position="337"/>
    </location>
</feature>
<evidence type="ECO:0000256" key="11">
    <source>
        <dbReference type="ARBA" id="ARBA00048841"/>
    </source>
</evidence>
<dbReference type="SUPFAM" id="SSF55347">
    <property type="entry name" value="Glyceraldehyde-3-phosphate dehydrogenase-like, C-terminal domain"/>
    <property type="match status" value="1"/>
</dbReference>
<feature type="active site" description="Proton donor" evidence="12">
    <location>
        <position position="227"/>
    </location>
</feature>
<evidence type="ECO:0000256" key="13">
    <source>
        <dbReference type="PIRSR" id="PIRSR036497-2"/>
    </source>
</evidence>
<dbReference type="PANTHER" id="PTHR43331:SF1">
    <property type="entry name" value="HOMOSERINE DEHYDROGENASE"/>
    <property type="match status" value="1"/>
</dbReference>
<dbReference type="RefSeq" id="WP_184307796.1">
    <property type="nucleotide sequence ID" value="NZ_JACHEN010000002.1"/>
</dbReference>
<dbReference type="UniPathway" id="UPA00051">
    <property type="reaction ID" value="UER00465"/>
</dbReference>
<evidence type="ECO:0000256" key="5">
    <source>
        <dbReference type="ARBA" id="ARBA00013376"/>
    </source>
</evidence>
<dbReference type="GO" id="GO:0009088">
    <property type="term" value="P:threonine biosynthetic process"/>
    <property type="evidence" value="ECO:0007669"/>
    <property type="project" value="UniProtKB-UniPathway"/>
</dbReference>
<dbReference type="AlphaFoldDB" id="A0A841KQM9"/>
<evidence type="ECO:0000259" key="14">
    <source>
        <dbReference type="Pfam" id="PF00742"/>
    </source>
</evidence>
<reference evidence="16 17" key="1">
    <citation type="submission" date="2020-08" db="EMBL/GenBank/DDBJ databases">
        <title>Genomic Encyclopedia of Type Strains, Phase IV (KMG-IV): sequencing the most valuable type-strain genomes for metagenomic binning, comparative biology and taxonomic classification.</title>
        <authorList>
            <person name="Goeker M."/>
        </authorList>
    </citation>
    <scope>NUCLEOTIDE SEQUENCE [LARGE SCALE GENOMIC DNA]</scope>
    <source>
        <strain evidence="16 17">DSM 103526</strain>
    </source>
</reference>
<evidence type="ECO:0000259" key="15">
    <source>
        <dbReference type="Pfam" id="PF03447"/>
    </source>
</evidence>
<comment type="pathway">
    <text evidence="2">Amino-acid biosynthesis; L-methionine biosynthesis via de novo pathway; L-homoserine from L-aspartate: step 3/3.</text>
</comment>
<dbReference type="InterPro" id="IPR005106">
    <property type="entry name" value="Asp/hSer_DH_NAD-bd"/>
</dbReference>
<evidence type="ECO:0000256" key="3">
    <source>
        <dbReference type="ARBA" id="ARBA00006753"/>
    </source>
</evidence>
<evidence type="ECO:0000256" key="10">
    <source>
        <dbReference type="ARBA" id="ARBA00023167"/>
    </source>
</evidence>
<keyword evidence="8 16" id="KW-0560">Oxidoreductase</keyword>
<dbReference type="GO" id="GO:0009086">
    <property type="term" value="P:methionine biosynthetic process"/>
    <property type="evidence" value="ECO:0007669"/>
    <property type="project" value="UniProtKB-KW"/>
</dbReference>
<keyword evidence="10" id="KW-0486">Methionine biosynthesis</keyword>
<dbReference type="Proteomes" id="UP000579281">
    <property type="component" value="Unassembled WGS sequence"/>
</dbReference>
<evidence type="ECO:0000256" key="4">
    <source>
        <dbReference type="ARBA" id="ARBA00013213"/>
    </source>
</evidence>
<dbReference type="EC" id="1.1.1.3" evidence="4"/>
<evidence type="ECO:0000313" key="17">
    <source>
        <dbReference type="Proteomes" id="UP000579281"/>
    </source>
</evidence>
<evidence type="ECO:0000256" key="6">
    <source>
        <dbReference type="ARBA" id="ARBA00022605"/>
    </source>
</evidence>
<evidence type="ECO:0000256" key="8">
    <source>
        <dbReference type="ARBA" id="ARBA00023002"/>
    </source>
</evidence>
<evidence type="ECO:0000313" key="16">
    <source>
        <dbReference type="EMBL" id="MBB6214400.1"/>
    </source>
</evidence>
<evidence type="ECO:0000256" key="12">
    <source>
        <dbReference type="PIRSR" id="PIRSR036497-1"/>
    </source>
</evidence>
<gene>
    <name evidence="16" type="ORF">HNQ80_000480</name>
</gene>
<keyword evidence="17" id="KW-1185">Reference proteome</keyword>
<dbReference type="InterPro" id="IPR001342">
    <property type="entry name" value="HDH_cat"/>
</dbReference>
<comment type="similarity">
    <text evidence="3">Belongs to the homoserine dehydrogenase family.</text>
</comment>
<feature type="binding site" evidence="13">
    <location>
        <position position="128"/>
    </location>
    <ligand>
        <name>NADPH</name>
        <dbReference type="ChEBI" id="CHEBI:57783"/>
    </ligand>
</feature>
<comment type="pathway">
    <text evidence="1">Amino-acid biosynthesis; L-threonine biosynthesis; L-threonine from L-aspartate: step 3/5.</text>
</comment>
<name>A0A841KQM9_9FIRM</name>
<dbReference type="GO" id="GO:0050661">
    <property type="term" value="F:NADP binding"/>
    <property type="evidence" value="ECO:0007669"/>
    <property type="project" value="InterPro"/>
</dbReference>
<accession>A0A841KQM9</accession>
<dbReference type="Pfam" id="PF00742">
    <property type="entry name" value="Homoserine_dh"/>
    <property type="match status" value="1"/>
</dbReference>
<dbReference type="SUPFAM" id="SSF51735">
    <property type="entry name" value="NAD(P)-binding Rossmann-fold domains"/>
    <property type="match status" value="1"/>
</dbReference>
<dbReference type="PANTHER" id="PTHR43331">
    <property type="entry name" value="HOMOSERINE DEHYDROGENASE"/>
    <property type="match status" value="1"/>
</dbReference>